<dbReference type="Pfam" id="PF00460">
    <property type="entry name" value="Flg_bb_rod"/>
    <property type="match status" value="1"/>
</dbReference>
<sequence length="236" mass="25285">METTGYTTLSRQQGLLREMQMIANNVANAATTGYRQQGIIFSEYVRDTREGSVSMSAAHVRNTSFAQGTLTRTGGQLDLALEGDGFFMVQTPQGERLTRAGAFALSNAGDLVTPDGFPVLDAGGAPLFVPPDASDLAIAQDGTLSSAGRPIGQIGVVQPVNLRGLTREGGVLFAAAEGVEPVEAPKVMQGFLESSNTDPILQISRMIEVQRAYEMGQSFLEREDDRIRTAIKAFIR</sequence>
<proteinExistence type="inferred from homology"/>
<dbReference type="PANTHER" id="PTHR30435">
    <property type="entry name" value="FLAGELLAR PROTEIN"/>
    <property type="match status" value="1"/>
</dbReference>
<feature type="domain" description="Flagellar basal-body/hook protein C-terminal" evidence="6">
    <location>
        <begin position="188"/>
        <end position="232"/>
    </location>
</feature>
<dbReference type="Pfam" id="PF06429">
    <property type="entry name" value="Flg_bbr_C"/>
    <property type="match status" value="1"/>
</dbReference>
<reference evidence="8 9" key="1">
    <citation type="submission" date="2016-10" db="EMBL/GenBank/DDBJ databases">
        <authorList>
            <person name="de Groot N.N."/>
        </authorList>
    </citation>
    <scope>NUCLEOTIDE SEQUENCE [LARGE SCALE GENOMIC DNA]</scope>
    <source>
        <strain evidence="8 9">DSM 26424</strain>
    </source>
</reference>
<evidence type="ECO:0000313" key="9">
    <source>
        <dbReference type="Proteomes" id="UP000199093"/>
    </source>
</evidence>
<dbReference type="PANTHER" id="PTHR30435:SF19">
    <property type="entry name" value="FLAGELLAR BASAL-BODY ROD PROTEIN FLGG"/>
    <property type="match status" value="1"/>
</dbReference>
<dbReference type="EMBL" id="FNEJ01000044">
    <property type="protein sequence ID" value="SDJ54737.1"/>
    <property type="molecule type" value="Genomic_DNA"/>
</dbReference>
<evidence type="ECO:0000259" key="6">
    <source>
        <dbReference type="Pfam" id="PF06429"/>
    </source>
</evidence>
<feature type="domain" description="Flagellar hook protein FlgE/F/G-like D1" evidence="7">
    <location>
        <begin position="80"/>
        <end position="145"/>
    </location>
</feature>
<accession>A0A1G8UMM3</accession>
<keyword evidence="9" id="KW-1185">Reference proteome</keyword>
<dbReference type="PROSITE" id="PS00588">
    <property type="entry name" value="FLAGELLA_BB_ROD"/>
    <property type="match status" value="1"/>
</dbReference>
<comment type="subcellular location">
    <subcellularLocation>
        <location evidence="1 4">Bacterial flagellum basal body</location>
    </subcellularLocation>
</comment>
<dbReference type="InterPro" id="IPR012836">
    <property type="entry name" value="FlgF"/>
</dbReference>
<evidence type="ECO:0000256" key="3">
    <source>
        <dbReference type="ARBA" id="ARBA00023143"/>
    </source>
</evidence>
<gene>
    <name evidence="8" type="ORF">SAMN04487993_104414</name>
</gene>
<dbReference type="InterPro" id="IPR019776">
    <property type="entry name" value="Flagellar_basal_body_rod_CS"/>
</dbReference>
<comment type="similarity">
    <text evidence="2 4">Belongs to the flagella basal body rod proteins family.</text>
</comment>
<evidence type="ECO:0000256" key="4">
    <source>
        <dbReference type="RuleBase" id="RU362116"/>
    </source>
</evidence>
<dbReference type="InterPro" id="IPR001444">
    <property type="entry name" value="Flag_bb_rod_N"/>
</dbReference>
<name>A0A1G8UMM3_9RHOB</name>
<evidence type="ECO:0000313" key="8">
    <source>
        <dbReference type="EMBL" id="SDJ54737.1"/>
    </source>
</evidence>
<evidence type="ECO:0000256" key="2">
    <source>
        <dbReference type="ARBA" id="ARBA00009677"/>
    </source>
</evidence>
<keyword evidence="3 4" id="KW-0975">Bacterial flagellum</keyword>
<dbReference type="RefSeq" id="WP_089852366.1">
    <property type="nucleotide sequence ID" value="NZ_FNEJ01000044.1"/>
</dbReference>
<dbReference type="GO" id="GO:0030694">
    <property type="term" value="C:bacterial-type flagellum basal body, rod"/>
    <property type="evidence" value="ECO:0007669"/>
    <property type="project" value="UniProtKB-UniRule"/>
</dbReference>
<organism evidence="8 9">
    <name type="scientific">Salipiger marinus</name>
    <dbReference type="NCBI Taxonomy" id="555512"/>
    <lineage>
        <taxon>Bacteria</taxon>
        <taxon>Pseudomonadati</taxon>
        <taxon>Pseudomonadota</taxon>
        <taxon>Alphaproteobacteria</taxon>
        <taxon>Rhodobacterales</taxon>
        <taxon>Roseobacteraceae</taxon>
        <taxon>Salipiger</taxon>
    </lineage>
</organism>
<keyword evidence="8" id="KW-0966">Cell projection</keyword>
<dbReference type="InterPro" id="IPR037925">
    <property type="entry name" value="FlgE/F/G-like"/>
</dbReference>
<dbReference type="SUPFAM" id="SSF117143">
    <property type="entry name" value="Flagellar hook protein flgE"/>
    <property type="match status" value="1"/>
</dbReference>
<dbReference type="AlphaFoldDB" id="A0A1G8UMM3"/>
<evidence type="ECO:0000256" key="1">
    <source>
        <dbReference type="ARBA" id="ARBA00004117"/>
    </source>
</evidence>
<dbReference type="NCBIfam" id="NF009332">
    <property type="entry name" value="PRK12690.1"/>
    <property type="match status" value="1"/>
</dbReference>
<keyword evidence="8" id="KW-0969">Cilium</keyword>
<keyword evidence="8" id="KW-0282">Flagellum</keyword>
<evidence type="ECO:0000259" key="5">
    <source>
        <dbReference type="Pfam" id="PF00460"/>
    </source>
</evidence>
<dbReference type="InterPro" id="IPR053967">
    <property type="entry name" value="LlgE_F_G-like_D1"/>
</dbReference>
<dbReference type="NCBIfam" id="TIGR02490">
    <property type="entry name" value="flgF"/>
    <property type="match status" value="1"/>
</dbReference>
<dbReference type="InterPro" id="IPR010930">
    <property type="entry name" value="Flg_bb/hook_C_dom"/>
</dbReference>
<dbReference type="InterPro" id="IPR020013">
    <property type="entry name" value="Flagellar_FlgE/F/G"/>
</dbReference>
<dbReference type="OrthoDB" id="9804559at2"/>
<protein>
    <recommendedName>
        <fullName evidence="4">Flagellar basal-body rod protein FlgF</fullName>
    </recommendedName>
</protein>
<dbReference type="STRING" id="555512.SAMN04487993_104414"/>
<evidence type="ECO:0000259" key="7">
    <source>
        <dbReference type="Pfam" id="PF22692"/>
    </source>
</evidence>
<feature type="domain" description="Flagellar basal body rod protein N-terminal" evidence="5">
    <location>
        <begin position="6"/>
        <end position="35"/>
    </location>
</feature>
<dbReference type="GO" id="GO:0071978">
    <property type="term" value="P:bacterial-type flagellum-dependent swarming motility"/>
    <property type="evidence" value="ECO:0007669"/>
    <property type="project" value="TreeGrafter"/>
</dbReference>
<dbReference type="Proteomes" id="UP000199093">
    <property type="component" value="Unassembled WGS sequence"/>
</dbReference>
<dbReference type="Pfam" id="PF22692">
    <property type="entry name" value="LlgE_F_G_D1"/>
    <property type="match status" value="1"/>
</dbReference>
<comment type="subunit">
    <text evidence="4">The basal body constitutes a major portion of the flagellar organelle and consists of five rings (E,L,P,S, and M) mounted on a central rod. The rod consists of about 26 subunits of FlgG in the distal portion, and FlgB, FlgC and FlgF are thought to build up the proximal portion of the rod with about 6 subunits each.</text>
</comment>
<dbReference type="NCBIfam" id="TIGR03506">
    <property type="entry name" value="FlgEFG_subfam"/>
    <property type="match status" value="1"/>
</dbReference>